<comment type="caution">
    <text evidence="2">The sequence shown here is derived from an EMBL/GenBank/DDBJ whole genome shotgun (WGS) entry which is preliminary data.</text>
</comment>
<sequence>MADSVALLFATNSATIGGHVAEMISIFVYPVIGYFWTRRRRRSISADFNIVEEPPSSMPTAEYRTDSIDALAKCITYLVAVLQALGRLTGDEALPKIPKGRERLDELLQEHRELQQYVLDLTKKFSDKTMKPDGAIARYMTFDISQSIRLLQLKGEMLALEVQQSKIICCRGEHSRYTEGVDLELGIADPQPVSPIATEAALCLEENVQPVARESSQNNAALHAGLAPMTTAEIRPCPPLSQRLLEELSPAREQLLQEMVPNTASGRGIVEAEQSSLTKALPRYDKKKRISAL</sequence>
<keyword evidence="1" id="KW-1133">Transmembrane helix</keyword>
<keyword evidence="1" id="KW-0472">Membrane</keyword>
<evidence type="ECO:0000256" key="1">
    <source>
        <dbReference type="SAM" id="Phobius"/>
    </source>
</evidence>
<dbReference type="Proteomes" id="UP000054988">
    <property type="component" value="Unassembled WGS sequence"/>
</dbReference>
<proteinExistence type="predicted"/>
<evidence type="ECO:0000313" key="3">
    <source>
        <dbReference type="Proteomes" id="UP000054988"/>
    </source>
</evidence>
<reference evidence="2 3" key="1">
    <citation type="submission" date="2015-12" db="EMBL/GenBank/DDBJ databases">
        <title>Draft genome sequence of Moniliophthora roreri, the causal agent of frosty pod rot of cacao.</title>
        <authorList>
            <person name="Aime M.C."/>
            <person name="Diaz-Valderrama J.R."/>
            <person name="Kijpornyongpan T."/>
            <person name="Phillips-Mora W."/>
        </authorList>
    </citation>
    <scope>NUCLEOTIDE SEQUENCE [LARGE SCALE GENOMIC DNA]</scope>
    <source>
        <strain evidence="2 3">MCA 2952</strain>
    </source>
</reference>
<dbReference type="AlphaFoldDB" id="A0A0W0G1K9"/>
<accession>A0A0W0G1K9</accession>
<gene>
    <name evidence="2" type="ORF">WG66_4964</name>
</gene>
<evidence type="ECO:0000313" key="2">
    <source>
        <dbReference type="EMBL" id="KTB42460.1"/>
    </source>
</evidence>
<name>A0A0W0G1K9_MONRR</name>
<organism evidence="2 3">
    <name type="scientific">Moniliophthora roreri</name>
    <name type="common">Frosty pod rot fungus</name>
    <name type="synonym">Monilia roreri</name>
    <dbReference type="NCBI Taxonomy" id="221103"/>
    <lineage>
        <taxon>Eukaryota</taxon>
        <taxon>Fungi</taxon>
        <taxon>Dikarya</taxon>
        <taxon>Basidiomycota</taxon>
        <taxon>Agaricomycotina</taxon>
        <taxon>Agaricomycetes</taxon>
        <taxon>Agaricomycetidae</taxon>
        <taxon>Agaricales</taxon>
        <taxon>Marasmiineae</taxon>
        <taxon>Marasmiaceae</taxon>
        <taxon>Moniliophthora</taxon>
    </lineage>
</organism>
<keyword evidence="1" id="KW-0812">Transmembrane</keyword>
<feature type="transmembrane region" description="Helical" evidence="1">
    <location>
        <begin position="16"/>
        <end position="36"/>
    </location>
</feature>
<protein>
    <submittedName>
        <fullName evidence="2">Uncharacterized protein</fullName>
    </submittedName>
</protein>
<dbReference type="EMBL" id="LATX01001333">
    <property type="protein sequence ID" value="KTB42460.1"/>
    <property type="molecule type" value="Genomic_DNA"/>
</dbReference>